<gene>
    <name evidence="2" type="ORF">MSP7336_01979</name>
</gene>
<dbReference type="RefSeq" id="WP_069396708.1">
    <property type="nucleotide sequence ID" value="NZ_JACKUN010000020.1"/>
</dbReference>
<protein>
    <recommendedName>
        <fullName evidence="4">Secreted protein</fullName>
    </recommendedName>
</protein>
<feature type="chain" id="PRO_5038347170" description="Secreted protein" evidence="1">
    <location>
        <begin position="22"/>
        <end position="171"/>
    </location>
</feature>
<dbReference type="EMBL" id="UEGW01000001">
    <property type="protein sequence ID" value="SRX93736.1"/>
    <property type="molecule type" value="Genomic_DNA"/>
</dbReference>
<dbReference type="PROSITE" id="PS51257">
    <property type="entry name" value="PROKAR_LIPOPROTEIN"/>
    <property type="match status" value="1"/>
</dbReference>
<dbReference type="Proteomes" id="UP000252015">
    <property type="component" value="Unassembled WGS sequence"/>
</dbReference>
<keyword evidence="1" id="KW-0732">Signal</keyword>
<organism evidence="2 3">
    <name type="scientific">Mycobacterium shimoidei</name>
    <dbReference type="NCBI Taxonomy" id="29313"/>
    <lineage>
        <taxon>Bacteria</taxon>
        <taxon>Bacillati</taxon>
        <taxon>Actinomycetota</taxon>
        <taxon>Actinomycetes</taxon>
        <taxon>Mycobacteriales</taxon>
        <taxon>Mycobacteriaceae</taxon>
        <taxon>Mycobacterium</taxon>
    </lineage>
</organism>
<keyword evidence="3" id="KW-1185">Reference proteome</keyword>
<evidence type="ECO:0008006" key="4">
    <source>
        <dbReference type="Google" id="ProtNLM"/>
    </source>
</evidence>
<feature type="signal peptide" evidence="1">
    <location>
        <begin position="1"/>
        <end position="21"/>
    </location>
</feature>
<evidence type="ECO:0000313" key="2">
    <source>
        <dbReference type="EMBL" id="SRX93736.1"/>
    </source>
</evidence>
<evidence type="ECO:0000256" key="1">
    <source>
        <dbReference type="SAM" id="SignalP"/>
    </source>
</evidence>
<evidence type="ECO:0000313" key="3">
    <source>
        <dbReference type="Proteomes" id="UP000252015"/>
    </source>
</evidence>
<reference evidence="2 3" key="1">
    <citation type="submission" date="2018-05" db="EMBL/GenBank/DDBJ databases">
        <authorList>
            <consortium name="IHU Genomes"/>
        </authorList>
    </citation>
    <scope>NUCLEOTIDE SEQUENCE [LARGE SCALE GENOMIC DNA]</scope>
    <source>
        <strain evidence="2 3">P7336</strain>
    </source>
</reference>
<proteinExistence type="predicted"/>
<accession>A0A1E3TE68</accession>
<sequence>MRRVGMAAAATVLAASGCLVAGSPVAVASRDNLALNGTYRATSIGQWAKTNDTYHDEATVVSTWTITSTCSNAQQCTGTVTSDQGWSAPLNMSDGTLWKVAHDVPGWEKCPDGSSYPGHQLYSFWPVDDAGMVQVGSPTLGGFDKTTGPSGACGRNYWLVIEMPFRLEKIG</sequence>
<dbReference type="AlphaFoldDB" id="A0A1E3TE68"/>
<name>A0A1E3TE68_MYCSH</name>
<dbReference type="OrthoDB" id="4739449at2"/>